<dbReference type="PANTHER" id="PTHR11736:SF14">
    <property type="entry name" value="NSE3 HOMOLOG, SMC5-SMC6 COMPLEX COMPONENT"/>
    <property type="match status" value="1"/>
</dbReference>
<dbReference type="SMART" id="SM01373">
    <property type="entry name" value="MAGE"/>
    <property type="match status" value="1"/>
</dbReference>
<dbReference type="Pfam" id="PF01454">
    <property type="entry name" value="MAGE"/>
    <property type="match status" value="1"/>
</dbReference>
<evidence type="ECO:0000259" key="2">
    <source>
        <dbReference type="PROSITE" id="PS50838"/>
    </source>
</evidence>
<dbReference type="Gene3D" id="1.10.10.1200">
    <property type="entry name" value="MAGE homology domain, winged helix WH1 motif"/>
    <property type="match status" value="1"/>
</dbReference>
<accession>A0A9P8YEX6</accession>
<dbReference type="RefSeq" id="XP_046016758.1">
    <property type="nucleotide sequence ID" value="XM_046156386.1"/>
</dbReference>
<dbReference type="Proteomes" id="UP000756346">
    <property type="component" value="Unassembled WGS sequence"/>
</dbReference>
<sequence length="311" mass="34156">MAPAQSSGRRRSNIRSRVDDDDDDDNSRGPASTSRHRPAADDSGDDADVPMDGSFADDTADDQLVKKLVRYALACEYARLPIRRDGIREKVLGNNSRAFKRIFDGAQAQLRHVFGMEMTELPAKEKRTLKERQKATARKAATQGGTSASTSTGTYILVSTLPAPYRAQTIVDPARAPSAHDEATYVAFYTLIISVITLSGGELSDSKLKRYLTRLNAGQNLPIDSTENVLQRMVKHGYLDKTVERATDGDDMISWAVGPRGRVEVPPQSIATFVRQVYGQVPDDFDKKLHKSLGLQNAAAVEQADSSSRRD</sequence>
<dbReference type="InterPro" id="IPR041898">
    <property type="entry name" value="MAGE_WH1"/>
</dbReference>
<keyword evidence="4" id="KW-1185">Reference proteome</keyword>
<evidence type="ECO:0000313" key="4">
    <source>
        <dbReference type="Proteomes" id="UP000756346"/>
    </source>
</evidence>
<evidence type="ECO:0000313" key="3">
    <source>
        <dbReference type="EMBL" id="KAH7037637.1"/>
    </source>
</evidence>
<comment type="caution">
    <text evidence="3">The sequence shown here is derived from an EMBL/GenBank/DDBJ whole genome shotgun (WGS) entry which is preliminary data.</text>
</comment>
<gene>
    <name evidence="3" type="ORF">B0I36DRAFT_345719</name>
</gene>
<dbReference type="PROSITE" id="PS50838">
    <property type="entry name" value="MAGE"/>
    <property type="match status" value="1"/>
</dbReference>
<dbReference type="Gene3D" id="1.10.10.1210">
    <property type="entry name" value="MAGE homology domain, winged helix WH2 motif"/>
    <property type="match status" value="1"/>
</dbReference>
<proteinExistence type="predicted"/>
<dbReference type="GO" id="GO:0005634">
    <property type="term" value="C:nucleus"/>
    <property type="evidence" value="ECO:0007669"/>
    <property type="project" value="TreeGrafter"/>
</dbReference>
<feature type="region of interest" description="Disordered" evidence="1">
    <location>
        <begin position="1"/>
        <end position="57"/>
    </location>
</feature>
<protein>
    <submittedName>
        <fullName evidence="3">MAGE family-domain-containing protein</fullName>
    </submittedName>
</protein>
<dbReference type="GeneID" id="70185932"/>
<dbReference type="InterPro" id="IPR037445">
    <property type="entry name" value="MAGE"/>
</dbReference>
<name>A0A9P8YEX6_9PEZI</name>
<dbReference type="AlphaFoldDB" id="A0A9P8YEX6"/>
<feature type="region of interest" description="Disordered" evidence="1">
    <location>
        <begin position="128"/>
        <end position="148"/>
    </location>
</feature>
<reference evidence="3" key="1">
    <citation type="journal article" date="2021" name="Nat. Commun.">
        <title>Genetic determinants of endophytism in the Arabidopsis root mycobiome.</title>
        <authorList>
            <person name="Mesny F."/>
            <person name="Miyauchi S."/>
            <person name="Thiergart T."/>
            <person name="Pickel B."/>
            <person name="Atanasova L."/>
            <person name="Karlsson M."/>
            <person name="Huettel B."/>
            <person name="Barry K.W."/>
            <person name="Haridas S."/>
            <person name="Chen C."/>
            <person name="Bauer D."/>
            <person name="Andreopoulos W."/>
            <person name="Pangilinan J."/>
            <person name="LaButti K."/>
            <person name="Riley R."/>
            <person name="Lipzen A."/>
            <person name="Clum A."/>
            <person name="Drula E."/>
            <person name="Henrissat B."/>
            <person name="Kohler A."/>
            <person name="Grigoriev I.V."/>
            <person name="Martin F.M."/>
            <person name="Hacquard S."/>
        </authorList>
    </citation>
    <scope>NUCLEOTIDE SEQUENCE</scope>
    <source>
        <strain evidence="3">MPI-CAGE-CH-0230</strain>
    </source>
</reference>
<dbReference type="InterPro" id="IPR002190">
    <property type="entry name" value="MHD_dom"/>
</dbReference>
<feature type="domain" description="MAGE" evidence="2">
    <location>
        <begin position="61"/>
        <end position="121"/>
    </location>
</feature>
<dbReference type="EMBL" id="JAGTJQ010000002">
    <property type="protein sequence ID" value="KAH7037637.1"/>
    <property type="molecule type" value="Genomic_DNA"/>
</dbReference>
<dbReference type="InterPro" id="IPR041899">
    <property type="entry name" value="MAGE_WH2"/>
</dbReference>
<dbReference type="OrthoDB" id="205198at2759"/>
<dbReference type="PANTHER" id="PTHR11736">
    <property type="entry name" value="MELANOMA-ASSOCIATED ANTIGEN MAGE ANTIGEN"/>
    <property type="match status" value="1"/>
</dbReference>
<dbReference type="GO" id="GO:0006281">
    <property type="term" value="P:DNA repair"/>
    <property type="evidence" value="ECO:0007669"/>
    <property type="project" value="TreeGrafter"/>
</dbReference>
<organism evidence="3 4">
    <name type="scientific">Microdochium trichocladiopsis</name>
    <dbReference type="NCBI Taxonomy" id="1682393"/>
    <lineage>
        <taxon>Eukaryota</taxon>
        <taxon>Fungi</taxon>
        <taxon>Dikarya</taxon>
        <taxon>Ascomycota</taxon>
        <taxon>Pezizomycotina</taxon>
        <taxon>Sordariomycetes</taxon>
        <taxon>Xylariomycetidae</taxon>
        <taxon>Xylariales</taxon>
        <taxon>Microdochiaceae</taxon>
        <taxon>Microdochium</taxon>
    </lineage>
</organism>
<evidence type="ECO:0000256" key="1">
    <source>
        <dbReference type="SAM" id="MobiDB-lite"/>
    </source>
</evidence>